<accession>A0A3F3HA82</accession>
<dbReference type="PRINTS" id="PR00071">
    <property type="entry name" value="HMGCOARDTASE"/>
</dbReference>
<dbReference type="RefSeq" id="WP_059378321.1">
    <property type="nucleotide sequence ID" value="NZ_DF968066.1"/>
</dbReference>
<dbReference type="EMBL" id="DF968066">
    <property type="protein sequence ID" value="GAP03053.1"/>
    <property type="molecule type" value="Genomic_DNA"/>
</dbReference>
<sequence>MAKKFYELNPKERLDQLALPTELTNRFLAQQDTKRQNLIENYLTDFALPEGIIKNLVLDEQLYQVPLVVEEPSVVAAANNGARMFALGGGFRSVGTGRALLTGQILFDQVDVADVQAFVNDHRQEIEAAAQAAKPSLYQRGGGLQDLVLRELPGRRASLDLVVDTDQAMGANAVNTILEAVKALFMPYQEQILGAILSNAGDHSLVSVSGRVPVMAVGGWAMAKRIVALSEFAKVDPKRAVTENKGVFNGLSAAVLALGNDWRAVEAAGHAYASRDGQYRSLTQWRLEDDQEFLVGELTLPLNIGTVGGALASLQTAQDNFAILGQPDADRTKKILLAVGLSSNLAALKAVAGAGIQAGHMKMQARTLAVQVGAKAEEVAALAAVLAQTTINETTAKRLLGEMRQNGSKD</sequence>
<organism evidence="3 4">
    <name type="scientific">Fructobacillus pseudoficulneus</name>
    <dbReference type="NCBI Taxonomy" id="220714"/>
    <lineage>
        <taxon>Bacteria</taxon>
        <taxon>Bacillati</taxon>
        <taxon>Bacillota</taxon>
        <taxon>Bacilli</taxon>
        <taxon>Lactobacillales</taxon>
        <taxon>Lactobacillaceae</taxon>
        <taxon>Fructobacillus</taxon>
    </lineage>
</organism>
<dbReference type="InterPro" id="IPR002202">
    <property type="entry name" value="HMG_CoA_Rdtase"/>
</dbReference>
<evidence type="ECO:0000256" key="2">
    <source>
        <dbReference type="ARBA" id="ARBA00023002"/>
    </source>
</evidence>
<dbReference type="Proteomes" id="UP000061227">
    <property type="component" value="Unassembled WGS sequence"/>
</dbReference>
<dbReference type="PROSITE" id="PS50065">
    <property type="entry name" value="HMG_COA_REDUCTASE_4"/>
    <property type="match status" value="1"/>
</dbReference>
<dbReference type="SUPFAM" id="SSF55035">
    <property type="entry name" value="NAD-binding domain of HMG-CoA reductase"/>
    <property type="match status" value="1"/>
</dbReference>
<gene>
    <name evidence="3" type="ORF">FPFC_040450</name>
</gene>
<dbReference type="AlphaFoldDB" id="A0A3F3HA82"/>
<dbReference type="InterPro" id="IPR023074">
    <property type="entry name" value="HMG_CoA_Rdtase_cat_sf"/>
</dbReference>
<keyword evidence="2" id="KW-0560">Oxidoreductase</keyword>
<dbReference type="InterPro" id="IPR009029">
    <property type="entry name" value="HMG_CoA_Rdtase_sub-bd_dom_sf"/>
</dbReference>
<reference evidence="3 4" key="1">
    <citation type="journal article" date="2015" name="BMC Genomics">
        <title>Comparative genomics of Fructobacillus spp. and Leuconostoc spp. reveals niche-specific evolution of Fructobacillus spp.</title>
        <authorList>
            <person name="Endo A."/>
            <person name="Tanizawa Y."/>
            <person name="Tanaka N."/>
            <person name="Maeno S."/>
            <person name="Kumar H."/>
            <person name="Shiwa Y."/>
            <person name="Okada S."/>
            <person name="Yoshikawa H."/>
            <person name="Dicks L."/>
            <person name="Nakagawa J."/>
            <person name="Arita M."/>
        </authorList>
    </citation>
    <scope>NUCLEOTIDE SEQUENCE [LARGE SCALE GENOMIC DNA]</scope>
    <source>
        <strain evidence="3 4">DSM 15468</strain>
    </source>
</reference>
<comment type="similarity">
    <text evidence="1">Belongs to the HMG-CoA reductase family.</text>
</comment>
<dbReference type="OrthoDB" id="9764892at2"/>
<keyword evidence="4" id="KW-1185">Reference proteome</keyword>
<dbReference type="Pfam" id="PF00368">
    <property type="entry name" value="HMG-CoA_red"/>
    <property type="match status" value="1"/>
</dbReference>
<evidence type="ECO:0000313" key="3">
    <source>
        <dbReference type="EMBL" id="GAP03053.1"/>
    </source>
</evidence>
<dbReference type="InterPro" id="IPR009023">
    <property type="entry name" value="HMG_CoA_Rdtase_NAD(P)-bd_sf"/>
</dbReference>
<dbReference type="GO" id="GO:0004420">
    <property type="term" value="F:hydroxymethylglutaryl-CoA reductase (NADPH) activity"/>
    <property type="evidence" value="ECO:0007669"/>
    <property type="project" value="InterPro"/>
</dbReference>
<name>A0A3F3HA82_9LACO</name>
<proteinExistence type="inferred from homology"/>
<dbReference type="PANTHER" id="PTHR10572:SF24">
    <property type="entry name" value="3-HYDROXY-3-METHYLGLUTARYL-COENZYME A REDUCTASE"/>
    <property type="match status" value="1"/>
</dbReference>
<dbReference type="STRING" id="220714.SAMN05660469_0902"/>
<dbReference type="GO" id="GO:0015936">
    <property type="term" value="P:coenzyme A metabolic process"/>
    <property type="evidence" value="ECO:0007669"/>
    <property type="project" value="InterPro"/>
</dbReference>
<dbReference type="Gene3D" id="1.10.8.660">
    <property type="match status" value="1"/>
</dbReference>
<dbReference type="SUPFAM" id="SSF56542">
    <property type="entry name" value="Substrate-binding domain of HMG-CoA reductase"/>
    <property type="match status" value="1"/>
</dbReference>
<evidence type="ECO:0000313" key="4">
    <source>
        <dbReference type="Proteomes" id="UP000061227"/>
    </source>
</evidence>
<evidence type="ECO:0000256" key="1">
    <source>
        <dbReference type="ARBA" id="ARBA00007661"/>
    </source>
</evidence>
<protein>
    <submittedName>
        <fullName evidence="3">3-hydroxy-3-methylglutaryl-coenzyme A reductase</fullName>
    </submittedName>
</protein>
<dbReference type="Gene3D" id="3.90.770.10">
    <property type="entry name" value="3-hydroxy-3-methylglutaryl-coenzyme A Reductase, Chain A, domain 2"/>
    <property type="match status" value="2"/>
</dbReference>
<dbReference type="PANTHER" id="PTHR10572">
    <property type="entry name" value="3-HYDROXY-3-METHYLGLUTARYL-COENZYME A REDUCTASE"/>
    <property type="match status" value="1"/>
</dbReference>